<dbReference type="Proteomes" id="UP000656077">
    <property type="component" value="Unassembled WGS sequence"/>
</dbReference>
<comment type="caution">
    <text evidence="1">The sequence shown here is derived from an EMBL/GenBank/DDBJ whole genome shotgun (WGS) entry which is preliminary data.</text>
</comment>
<evidence type="ECO:0000313" key="1">
    <source>
        <dbReference type="EMBL" id="MVX67222.1"/>
    </source>
</evidence>
<accession>A0A964W5D7</accession>
<dbReference type="EMBL" id="WSRQ01000105">
    <property type="protein sequence ID" value="MVX67222.1"/>
    <property type="molecule type" value="Genomic_DNA"/>
</dbReference>
<dbReference type="RefSeq" id="WP_160361647.1">
    <property type="nucleotide sequence ID" value="NZ_WSRQ01000105.1"/>
</dbReference>
<organism evidence="1 2">
    <name type="scientific">Clostridium chromiireducens</name>
    <dbReference type="NCBI Taxonomy" id="225345"/>
    <lineage>
        <taxon>Bacteria</taxon>
        <taxon>Bacillati</taxon>
        <taxon>Bacillota</taxon>
        <taxon>Clostridia</taxon>
        <taxon>Eubacteriales</taxon>
        <taxon>Clostridiaceae</taxon>
        <taxon>Clostridium</taxon>
    </lineage>
</organism>
<proteinExistence type="predicted"/>
<evidence type="ECO:0000313" key="2">
    <source>
        <dbReference type="Proteomes" id="UP000656077"/>
    </source>
</evidence>
<dbReference type="InterPro" id="IPR024524">
    <property type="entry name" value="DUF3800"/>
</dbReference>
<protein>
    <submittedName>
        <fullName evidence="1">DUF3800 domain-containing protein</fullName>
    </submittedName>
</protein>
<name>A0A964W5D7_9CLOT</name>
<dbReference type="Pfam" id="PF12686">
    <property type="entry name" value="DUF3800"/>
    <property type="match status" value="1"/>
</dbReference>
<reference evidence="1" key="1">
    <citation type="submission" date="2019-12" db="EMBL/GenBank/DDBJ databases">
        <title>Microbes associate with the intestines of laboratory mice.</title>
        <authorList>
            <person name="Navarre W."/>
            <person name="Wong E."/>
        </authorList>
    </citation>
    <scope>NUCLEOTIDE SEQUENCE</scope>
    <source>
        <strain evidence="1">NM79_F5</strain>
    </source>
</reference>
<dbReference type="AlphaFoldDB" id="A0A964W5D7"/>
<sequence>MELKIFFDESGKKDNPPMLMGAISIPEDIYTLENINQINNELKDKTIKFHFTKYNGNRGEKANIVRLFNIFKPYLRTIRFNVLHYTKSNMSKEEFDQMVYSKFPERVFYGLLRCKGLLMNINAQIFMEDATEYKNLPQTFKNQLNVQANYRGENFKIKECLAVPKNTEIGVEFTDIMLGVIRTIIESEKSSVTYKEKVNLVNELISLKEVYSFLTKIKYFEWDNNQFLKEIIFKDYLDAYVARNIDKIN</sequence>
<gene>
    <name evidence="1" type="ORF">GKZ28_26630</name>
</gene>